<feature type="domain" description="Cobalamin biosynthesis precorrin-8X methylmutase CobH/CbiC" evidence="5">
    <location>
        <begin position="19"/>
        <end position="218"/>
    </location>
</feature>
<dbReference type="KEGG" id="glo:Glov_3654"/>
<dbReference type="Gene3D" id="3.40.50.10230">
    <property type="entry name" value="Cobalamin biosynthesis CobH/CbiC, precorrin-8X methylmutase"/>
    <property type="match status" value="1"/>
</dbReference>
<dbReference type="UniPathway" id="UPA00148"/>
<evidence type="ECO:0000256" key="1">
    <source>
        <dbReference type="ARBA" id="ARBA00004953"/>
    </source>
</evidence>
<keyword evidence="6" id="KW-0614">Plasmid</keyword>
<keyword evidence="3" id="KW-0169">Cobalamin biosynthesis</keyword>
<keyword evidence="7" id="KW-1185">Reference proteome</keyword>
<evidence type="ECO:0000313" key="7">
    <source>
        <dbReference type="Proteomes" id="UP000002420"/>
    </source>
</evidence>
<evidence type="ECO:0000256" key="4">
    <source>
        <dbReference type="ARBA" id="ARBA00023235"/>
    </source>
</evidence>
<name>B3EBS2_TRIL1</name>
<dbReference type="EMBL" id="CP001090">
    <property type="protein sequence ID" value="ACD97354.1"/>
    <property type="molecule type" value="Genomic_DNA"/>
</dbReference>
<comment type="pathway">
    <text evidence="1">Cofactor biosynthesis; adenosylcobalamin biosynthesis.</text>
</comment>
<gene>
    <name evidence="6" type="ordered locus">Glov_3654</name>
</gene>
<dbReference type="GO" id="GO:0016993">
    <property type="term" value="F:precorrin-8X methylmutase activity"/>
    <property type="evidence" value="ECO:0007669"/>
    <property type="project" value="InterPro"/>
</dbReference>
<evidence type="ECO:0000259" key="5">
    <source>
        <dbReference type="Pfam" id="PF02570"/>
    </source>
</evidence>
<dbReference type="InterPro" id="IPR036588">
    <property type="entry name" value="CobH/CbiC_sf"/>
</dbReference>
<dbReference type="AlphaFoldDB" id="B3EBS2"/>
<evidence type="ECO:0000313" key="6">
    <source>
        <dbReference type="EMBL" id="ACD97354.1"/>
    </source>
</evidence>
<proteinExistence type="inferred from homology"/>
<accession>B3EBS2</accession>
<dbReference type="PANTHER" id="PTHR43588">
    <property type="entry name" value="COBALT-PRECORRIN-8 METHYLMUTASE"/>
    <property type="match status" value="1"/>
</dbReference>
<reference evidence="6 7" key="1">
    <citation type="submission" date="2008-05" db="EMBL/GenBank/DDBJ databases">
        <title>Complete sequence of plasmid of Geobacter lovleyi SZ.</title>
        <authorList>
            <consortium name="US DOE Joint Genome Institute"/>
            <person name="Lucas S."/>
            <person name="Copeland A."/>
            <person name="Lapidus A."/>
            <person name="Glavina del Rio T."/>
            <person name="Dalin E."/>
            <person name="Tice H."/>
            <person name="Bruce D."/>
            <person name="Goodwin L."/>
            <person name="Pitluck S."/>
            <person name="Chertkov O."/>
            <person name="Meincke L."/>
            <person name="Brettin T."/>
            <person name="Detter J.C."/>
            <person name="Han C."/>
            <person name="Tapia R."/>
            <person name="Kuske C.R."/>
            <person name="Schmutz J."/>
            <person name="Larimer F."/>
            <person name="Land M."/>
            <person name="Hauser L."/>
            <person name="Kyrpides N."/>
            <person name="Mikhailova N."/>
            <person name="Sung Y."/>
            <person name="Fletcher K.E."/>
            <person name="Ritalahti K.M."/>
            <person name="Loeffler F.E."/>
            <person name="Richardson P."/>
        </authorList>
    </citation>
    <scope>NUCLEOTIDE SEQUENCE [LARGE SCALE GENOMIC DNA]</scope>
    <source>
        <strain evidence="7">ATCC BAA-1151 / DSM 17278 / SZ</strain>
        <plasmid evidence="7">Plasmid pGLOV01</plasmid>
    </source>
</reference>
<evidence type="ECO:0000256" key="2">
    <source>
        <dbReference type="ARBA" id="ARBA00009774"/>
    </source>
</evidence>
<organism evidence="6 7">
    <name type="scientific">Trichlorobacter lovleyi (strain ATCC BAA-1151 / DSM 17278 / SZ)</name>
    <name type="common">Geobacter lovleyi</name>
    <dbReference type="NCBI Taxonomy" id="398767"/>
    <lineage>
        <taxon>Bacteria</taxon>
        <taxon>Pseudomonadati</taxon>
        <taxon>Thermodesulfobacteriota</taxon>
        <taxon>Desulfuromonadia</taxon>
        <taxon>Geobacterales</taxon>
        <taxon>Geobacteraceae</taxon>
        <taxon>Trichlorobacter</taxon>
    </lineage>
</organism>
<dbReference type="RefSeq" id="WP_012471672.1">
    <property type="nucleotide sequence ID" value="NC_010815.1"/>
</dbReference>
<comment type="similarity">
    <text evidence="2">Belongs to the CobH/CbiC family.</text>
</comment>
<dbReference type="eggNOG" id="COG2082">
    <property type="taxonomic scope" value="Bacteria"/>
</dbReference>
<dbReference type="HOGENOM" id="CLU_084703_1_1_7"/>
<dbReference type="SUPFAM" id="SSF63965">
    <property type="entry name" value="Precorrin-8X methylmutase CbiC/CobH"/>
    <property type="match status" value="1"/>
</dbReference>
<dbReference type="GO" id="GO:0009236">
    <property type="term" value="P:cobalamin biosynthetic process"/>
    <property type="evidence" value="ECO:0007669"/>
    <property type="project" value="UniProtKB-UniPathway"/>
</dbReference>
<dbReference type="Proteomes" id="UP000002420">
    <property type="component" value="Plasmid pGLOV01"/>
</dbReference>
<dbReference type="PANTHER" id="PTHR43588:SF1">
    <property type="entry name" value="COBALT-PRECORRIN-8 METHYLMUTASE"/>
    <property type="match status" value="1"/>
</dbReference>
<dbReference type="InterPro" id="IPR003722">
    <property type="entry name" value="Cbl_synth_CobH/CbiC"/>
</dbReference>
<sequence length="228" mass="24337">MPSSPLIHSLLAQPLSGEQIEERSFACIDQEAAEHSFLPDQWQVVRRLIHTTADFGLMELVRFSPDAIAAGTAALRNGKPIFVDSNMIRSGLSMARLRSVCPAYGPESISCHVADGDVAEEARRCGLPRSLFAMCKARAIADGGILLFGNAPVALLELNRMIIEEGVRPALVVAMPVGFVHVVESKDELMALGVPFIALSGRRGGSPLAVATLHALCTVTDQQAKGNP</sequence>
<dbReference type="Pfam" id="PF02570">
    <property type="entry name" value="CbiC"/>
    <property type="match status" value="1"/>
</dbReference>
<geneLocation type="plasmid" evidence="6 7">
    <name>pGLOV01</name>
</geneLocation>
<protein>
    <submittedName>
        <fullName evidence="6">Precorrin-8X methylmutase CbiC/CobH</fullName>
    </submittedName>
</protein>
<dbReference type="OrthoDB" id="9780708at2"/>
<evidence type="ECO:0000256" key="3">
    <source>
        <dbReference type="ARBA" id="ARBA00022573"/>
    </source>
</evidence>
<keyword evidence="4" id="KW-0413">Isomerase</keyword>